<dbReference type="SMART" id="SM01419">
    <property type="entry name" value="Thiol-ester_cl"/>
    <property type="match status" value="1"/>
</dbReference>
<comment type="caution">
    <text evidence="7">The sequence shown here is derived from an EMBL/GenBank/DDBJ whole genome shotgun (WGS) entry which is preliminary data.</text>
</comment>
<dbReference type="Pfam" id="PF07703">
    <property type="entry name" value="A2M_BRD"/>
    <property type="match status" value="1"/>
</dbReference>
<dbReference type="InterPro" id="IPR003609">
    <property type="entry name" value="Pan_app"/>
</dbReference>
<keyword evidence="3" id="KW-0677">Repeat</keyword>
<dbReference type="InterPro" id="IPR041203">
    <property type="entry name" value="Bact_A2M_MG5"/>
</dbReference>
<organism evidence="7 8">
    <name type="scientific">Microbaculum marinum</name>
    <dbReference type="NCBI Taxonomy" id="1764581"/>
    <lineage>
        <taxon>Bacteria</taxon>
        <taxon>Pseudomonadati</taxon>
        <taxon>Pseudomonadota</taxon>
        <taxon>Alphaproteobacteria</taxon>
        <taxon>Hyphomicrobiales</taxon>
        <taxon>Tepidamorphaceae</taxon>
        <taxon>Microbaculum</taxon>
    </lineage>
</organism>
<dbReference type="Pfam" id="PF11974">
    <property type="entry name" value="bMG3"/>
    <property type="match status" value="1"/>
</dbReference>
<dbReference type="SMART" id="SM01360">
    <property type="entry name" value="A2M"/>
    <property type="match status" value="1"/>
</dbReference>
<evidence type="ECO:0000256" key="3">
    <source>
        <dbReference type="ARBA" id="ARBA00022737"/>
    </source>
</evidence>
<dbReference type="EMBL" id="JAZHOF010000005">
    <property type="protein sequence ID" value="MEJ8572622.1"/>
    <property type="molecule type" value="Genomic_DNA"/>
</dbReference>
<dbReference type="GO" id="GO:0006508">
    <property type="term" value="P:proteolysis"/>
    <property type="evidence" value="ECO:0007669"/>
    <property type="project" value="InterPro"/>
</dbReference>
<dbReference type="InterPro" id="IPR001599">
    <property type="entry name" value="Macroglobln_a2"/>
</dbReference>
<feature type="signal peptide" evidence="5">
    <location>
        <begin position="1"/>
        <end position="30"/>
    </location>
</feature>
<dbReference type="PANTHER" id="PTHR40094">
    <property type="entry name" value="ALPHA-2-MACROGLOBULIN HOMOLOG"/>
    <property type="match status" value="1"/>
</dbReference>
<name>A0AAW9RG57_9HYPH</name>
<dbReference type="SUPFAM" id="SSF57414">
    <property type="entry name" value="Hairpin loop containing domain-like"/>
    <property type="match status" value="1"/>
</dbReference>
<evidence type="ECO:0000259" key="6">
    <source>
        <dbReference type="PROSITE" id="PS50948"/>
    </source>
</evidence>
<dbReference type="InterPro" id="IPR041246">
    <property type="entry name" value="Bact_MG10"/>
</dbReference>
<dbReference type="InterPro" id="IPR051802">
    <property type="entry name" value="YfhM-like"/>
</dbReference>
<proteinExistence type="inferred from homology"/>
<dbReference type="Pfam" id="PF17962">
    <property type="entry name" value="bMG6"/>
    <property type="match status" value="1"/>
</dbReference>
<dbReference type="Pfam" id="PF00207">
    <property type="entry name" value="A2M"/>
    <property type="match status" value="1"/>
</dbReference>
<dbReference type="Gene3D" id="1.50.10.20">
    <property type="match status" value="1"/>
</dbReference>
<keyword evidence="2 5" id="KW-0732">Signal</keyword>
<dbReference type="InterPro" id="IPR041462">
    <property type="entry name" value="Bact_A2M_MG6"/>
</dbReference>
<dbReference type="InterPro" id="IPR047565">
    <property type="entry name" value="Alpha-macroglob_thiol-ester_cl"/>
</dbReference>
<dbReference type="InterPro" id="IPR049120">
    <property type="entry name" value="A2M_bMG2"/>
</dbReference>
<dbReference type="Proteomes" id="UP001378188">
    <property type="component" value="Unassembled WGS sequence"/>
</dbReference>
<comment type="similarity">
    <text evidence="1">Belongs to the protease inhibitor I39 (alpha-2-macroglobulin) family. Bacterial alpha-2-macroglobulin subfamily.</text>
</comment>
<dbReference type="RefSeq" id="WP_340330317.1">
    <property type="nucleotide sequence ID" value="NZ_JAZHOF010000005.1"/>
</dbReference>
<evidence type="ECO:0000313" key="8">
    <source>
        <dbReference type="Proteomes" id="UP001378188"/>
    </source>
</evidence>
<dbReference type="InterPro" id="IPR019734">
    <property type="entry name" value="TPR_rpt"/>
</dbReference>
<feature type="domain" description="Apple" evidence="6">
    <location>
        <begin position="48"/>
        <end position="127"/>
    </location>
</feature>
<dbReference type="InterPro" id="IPR011625">
    <property type="entry name" value="A2M_N_BRD"/>
</dbReference>
<evidence type="ECO:0000256" key="2">
    <source>
        <dbReference type="ARBA" id="ARBA00022729"/>
    </source>
</evidence>
<evidence type="ECO:0000256" key="4">
    <source>
        <dbReference type="ARBA" id="ARBA00023157"/>
    </source>
</evidence>
<dbReference type="GO" id="GO:0005576">
    <property type="term" value="C:extracellular region"/>
    <property type="evidence" value="ECO:0007669"/>
    <property type="project" value="InterPro"/>
</dbReference>
<dbReference type="SMART" id="SM00028">
    <property type="entry name" value="TPR"/>
    <property type="match status" value="3"/>
</dbReference>
<dbReference type="SMART" id="SM00223">
    <property type="entry name" value="APPLE"/>
    <property type="match status" value="1"/>
</dbReference>
<dbReference type="CDD" id="cd02891">
    <property type="entry name" value="A2M_like"/>
    <property type="match status" value="1"/>
</dbReference>
<dbReference type="Pfam" id="PF14295">
    <property type="entry name" value="PAN_4"/>
    <property type="match status" value="1"/>
</dbReference>
<dbReference type="InterPro" id="IPR008930">
    <property type="entry name" value="Terpenoid_cyclase/PrenylTrfase"/>
</dbReference>
<dbReference type="Pfam" id="PF17972">
    <property type="entry name" value="bMG5"/>
    <property type="match status" value="1"/>
</dbReference>
<dbReference type="Gene3D" id="1.25.40.10">
    <property type="entry name" value="Tetratricopeptide repeat domain"/>
    <property type="match status" value="1"/>
</dbReference>
<dbReference type="Pfam" id="PF01835">
    <property type="entry name" value="MG2"/>
    <property type="match status" value="1"/>
</dbReference>
<dbReference type="PIRSF" id="PIRSF038980">
    <property type="entry name" value="A2M_bac"/>
    <property type="match status" value="1"/>
</dbReference>
<dbReference type="PANTHER" id="PTHR40094:SF1">
    <property type="entry name" value="UBIQUITIN DOMAIN-CONTAINING PROTEIN"/>
    <property type="match status" value="1"/>
</dbReference>
<evidence type="ECO:0000313" key="7">
    <source>
        <dbReference type="EMBL" id="MEJ8572622.1"/>
    </source>
</evidence>
<accession>A0AAW9RG57</accession>
<dbReference type="InterPro" id="IPR011990">
    <property type="entry name" value="TPR-like_helical_dom_sf"/>
</dbReference>
<keyword evidence="8" id="KW-1185">Reference proteome</keyword>
<dbReference type="GO" id="GO:0004866">
    <property type="term" value="F:endopeptidase inhibitor activity"/>
    <property type="evidence" value="ECO:0007669"/>
    <property type="project" value="InterPro"/>
</dbReference>
<dbReference type="Pfam" id="PF21142">
    <property type="entry name" value="A2M_bMG2"/>
    <property type="match status" value="1"/>
</dbReference>
<keyword evidence="4" id="KW-1015">Disulfide bond</keyword>
<evidence type="ECO:0000256" key="1">
    <source>
        <dbReference type="ARBA" id="ARBA00010556"/>
    </source>
</evidence>
<dbReference type="SUPFAM" id="SSF48452">
    <property type="entry name" value="TPR-like"/>
    <property type="match status" value="1"/>
</dbReference>
<dbReference type="SMART" id="SM01359">
    <property type="entry name" value="A2M_N_2"/>
    <property type="match status" value="1"/>
</dbReference>
<sequence>MAFIRVPHAALLVALLPALVLGMMAGAAGAQSAGQTVGQTDSQSGVQTTERRIVPVDDGDYYGHDYQTLKEVTLGACETACINDTSCKAFTYNTSAQWCFLKNDVGPLNSFAGAVAGKVVEVSTRVEDMPRPDLSFVADWLVEESGRYVARIKARQAPAGDFAMLTARGLDALNRGDADTAARSFQAAASLQPSDGQVWLDLSRAIQAISPSDSSDRYQLSDDAVSSAIEAVRRAKNTEVRAQAYAELARALETKDLFRPALQAYKASLALVDSQSVRDAFDVLHQEHGFRIVDYTVDADAASPRICVQFSEELEAGRFDFTPYVTLDGATPPAVTASGEQLCIDGVSHGERYRVTVRAGIPSVVDETLEQASEFEIYVRDRGPSVRFSGSSFVLPRVGSKGIPAVTINTPSVDVALYRIGERGLARAVGDGPFLRQLDQWDAEQIVEETGEQLWTGTLDVAEGSGDTLNKEVTTIFPVDEALPERRPGVYVLTAKATEGEQEYWEPLATQWFIVSDIGLATLMGGDGLHVFARSLETAEALAGVEVQLIARNNQVLGETVTDAAGYASFGAGLTRGTGGLAPGVLAAQGESADFTFVDLTRSGFDLTDRGVAGRPAPGPLDVFIYTERGVYRPGETVYLTALVRDDTADAVTGVPLTMVLTRPDGVEDRRFVSRQDELGGHVFNLPMIGSAMRGTWTAAAYSDPKGDPISEIEFLVEDFVPDRIEFDLTSAATALPAFRPVEMSVDGRFLYGAPAADLRLEGDITVSPASNLPDWPGYRFGLDDEEVTPVRETLAGLPRTDADGKATFDVVTPALPETTRPMSARIDVRMRESGGRAVERSLELPVEQTGPMIGVRPLFSDDTVAERTSAPFEVIVVGADGRRVAVQNLRWELVRIERNFQWYRTDGRWNHEAVTYTTRVADGTIDVAADQPARIAADVDWGRYRLEVASAEAAGPVTSVSFTAGWYVETSSADSPDTLELSLDKPEYRVGDTATVTIAPRFSGKAIVNVVAEGLLETREIDVQEGGTTIELTVGEDWSPGAYVTATVIRPMAGGSASRMPTRAVGLTWLEVDTADRTLAVSLELPDIARPRETMAVPAAVEGLTPGEQAYLTVAAVDVGILNLTHYEPPAPEDWYYGQRKLAMEMRDIYGQLIDGLTGETGRLRSGGGEAGLGMDGSPPTQEPVSLFSGIVTADAEGKATVSFDVPEFNGTLRVMAVAWTASSVGHGSADVIVRDPVVLVSALPRFLAPADQSQLRVDIDNTDGPAGAWRIEVDSAGIVRTGPPEPANMLNLAQQERTAISIPLTGTRIGQDRITVRLVHADGMTISQSLNIGVRGAEPPVTDRRVVSLIPGASLTLDGSLVADRIAGSGFVNLSITRAGTLDVPSIMAALDRYPYGCAEQLTSRGMPLLYLSSVAQQLGLGTEPELRERVDKAIAGVLAKQSSSGGFGMWNPGGGDLWLDSYVTEFLTRAREAGHAVPELAFGQALDNLSNALGYTDSVDTQGSEIAYALYVLARNRRAAISDLRYYVDTQLENFASPLARAQLGAALAFYGENERARQAFAAALYALQDDGDSDGQRSDYGSRLRDGAATLTLVAESGAGAEPIPALIRIVDAERAGRTYTSTQEDGWMLMAANALINEAGDLRLEENGVAVDGNLMRRFSGERLDGQPVTVTNRSDSAVDAVITVSGVPSEPRGPEANGFTISRTYFDLDGNSVSVGEVGQNARMVAVIEVAEHNSWPSSVLVVDMLPAGFEIDNPNLVDSADLAAFPWLPDDVNPAHVEFRDDRFVAAFERDGNSDPSFTLAYVVRAVTPGDYVHPPAYVEDMYRPYLTARGETSRTQVLGPRP</sequence>
<dbReference type="Gene3D" id="2.60.40.1930">
    <property type="match status" value="1"/>
</dbReference>
<dbReference type="Pfam" id="PF17973">
    <property type="entry name" value="bMG10"/>
    <property type="match status" value="1"/>
</dbReference>
<feature type="chain" id="PRO_5043533051" evidence="5">
    <location>
        <begin position="31"/>
        <end position="1850"/>
    </location>
</feature>
<protein>
    <submittedName>
        <fullName evidence="7">Alpha-2-macroglobulin family protein</fullName>
    </submittedName>
</protein>
<reference evidence="7 8" key="1">
    <citation type="submission" date="2024-02" db="EMBL/GenBank/DDBJ databases">
        <title>Genome analysis and characterization of Microbaculum marinisediminis sp. nov., isolated from marine sediment.</title>
        <authorList>
            <person name="Du Z.-J."/>
            <person name="Ye Y.-Q."/>
            <person name="Zhang Z.-R."/>
            <person name="Yuan S.-M."/>
            <person name="Zhang X.-Y."/>
        </authorList>
    </citation>
    <scope>NUCLEOTIDE SEQUENCE [LARGE SCALE GENOMIC DNA]</scope>
    <source>
        <strain evidence="7 8">SDUM1044001</strain>
    </source>
</reference>
<dbReference type="InterPro" id="IPR021868">
    <property type="entry name" value="Alpha_2_Macroglob_MG3"/>
</dbReference>
<dbReference type="PROSITE" id="PS50948">
    <property type="entry name" value="PAN"/>
    <property type="match status" value="1"/>
</dbReference>
<dbReference type="InterPro" id="IPR000177">
    <property type="entry name" value="Apple"/>
</dbReference>
<evidence type="ECO:0000256" key="5">
    <source>
        <dbReference type="SAM" id="SignalP"/>
    </source>
</evidence>
<dbReference type="InterPro" id="IPR002890">
    <property type="entry name" value="MG2"/>
</dbReference>
<dbReference type="InterPro" id="IPR026284">
    <property type="entry name" value="A2MG_proteobact"/>
</dbReference>
<dbReference type="Gene3D" id="3.50.4.10">
    <property type="entry name" value="Hepatocyte Growth Factor"/>
    <property type="match status" value="1"/>
</dbReference>
<dbReference type="CDD" id="cd01100">
    <property type="entry name" value="APPLE_Factor_XI_like"/>
    <property type="match status" value="1"/>
</dbReference>
<gene>
    <name evidence="7" type="ORF">V3328_14120</name>
</gene>
<dbReference type="SUPFAM" id="SSF48239">
    <property type="entry name" value="Terpenoid cyclases/Protein prenyltransferases"/>
    <property type="match status" value="1"/>
</dbReference>